<accession>A0A1G7QJI5</accession>
<name>A0A1G7QJI5_9GAMM</name>
<reference evidence="2 3" key="1">
    <citation type="submission" date="2016-10" db="EMBL/GenBank/DDBJ databases">
        <authorList>
            <person name="de Groot N.N."/>
        </authorList>
    </citation>
    <scope>NUCLEOTIDE SEQUENCE [LARGE SCALE GENOMIC DNA]</scope>
    <source>
        <strain evidence="2 3">BH539</strain>
    </source>
</reference>
<sequence>MTYVNRQRLKLLTLIAVFALPLLVAWVMVEWRVGIPDARTAHGELKPDVPSLGAWPLEGTRPPAADDGWLLAFDCSLDCDQMADQWWRLHRALGKDATRVRRLRIDAAAQVSADALPGETRLRWAREPGWQAPGQVWILSPQGQAVLGYRAGVDPYDVLDDLKQLLRMNPEPVVRVNG</sequence>
<gene>
    <name evidence="2" type="ORF">SAMN05216571_103292</name>
</gene>
<organism evidence="2 3">
    <name type="scientific">Onishia taeanensis</name>
    <dbReference type="NCBI Taxonomy" id="284577"/>
    <lineage>
        <taxon>Bacteria</taxon>
        <taxon>Pseudomonadati</taxon>
        <taxon>Pseudomonadota</taxon>
        <taxon>Gammaproteobacteria</taxon>
        <taxon>Oceanospirillales</taxon>
        <taxon>Halomonadaceae</taxon>
        <taxon>Onishia</taxon>
    </lineage>
</organism>
<dbReference type="OrthoDB" id="9785445at2"/>
<protein>
    <recommendedName>
        <fullName evidence="4">Thioredoxin domain-containing protein</fullName>
    </recommendedName>
</protein>
<keyword evidence="1" id="KW-1133">Transmembrane helix</keyword>
<feature type="transmembrane region" description="Helical" evidence="1">
    <location>
        <begin position="12"/>
        <end position="29"/>
    </location>
</feature>
<keyword evidence="3" id="KW-1185">Reference proteome</keyword>
<dbReference type="RefSeq" id="WP_092524151.1">
    <property type="nucleotide sequence ID" value="NZ_FNCI01000003.1"/>
</dbReference>
<evidence type="ECO:0008006" key="4">
    <source>
        <dbReference type="Google" id="ProtNLM"/>
    </source>
</evidence>
<evidence type="ECO:0000313" key="3">
    <source>
        <dbReference type="Proteomes" id="UP000198641"/>
    </source>
</evidence>
<dbReference type="Proteomes" id="UP000198641">
    <property type="component" value="Unassembled WGS sequence"/>
</dbReference>
<evidence type="ECO:0000256" key="1">
    <source>
        <dbReference type="SAM" id="Phobius"/>
    </source>
</evidence>
<keyword evidence="1" id="KW-0812">Transmembrane</keyword>
<evidence type="ECO:0000313" key="2">
    <source>
        <dbReference type="EMBL" id="SDF98645.1"/>
    </source>
</evidence>
<dbReference type="EMBL" id="FNCI01000003">
    <property type="protein sequence ID" value="SDF98645.1"/>
    <property type="molecule type" value="Genomic_DNA"/>
</dbReference>
<dbReference type="STRING" id="284577.SAMN05216571_103292"/>
<keyword evidence="1" id="KW-0472">Membrane</keyword>
<dbReference type="AlphaFoldDB" id="A0A1G7QJI5"/>
<proteinExistence type="predicted"/>